<evidence type="ECO:0000256" key="2">
    <source>
        <dbReference type="ARBA" id="ARBA00022729"/>
    </source>
</evidence>
<feature type="domain" description="Leucine-binding protein" evidence="5">
    <location>
        <begin position="37"/>
        <end position="384"/>
    </location>
</feature>
<protein>
    <submittedName>
        <fullName evidence="6">Amino acid/amide ABC transporter substrate-binding protein (HAAT family)</fullName>
    </submittedName>
</protein>
<proteinExistence type="inferred from homology"/>
<dbReference type="EMBL" id="VITW01000007">
    <property type="protein sequence ID" value="TWB71253.1"/>
    <property type="molecule type" value="Genomic_DNA"/>
</dbReference>
<organism evidence="6 7">
    <name type="scientific">Bradyrhizobium sacchari</name>
    <dbReference type="NCBI Taxonomy" id="1399419"/>
    <lineage>
        <taxon>Bacteria</taxon>
        <taxon>Pseudomonadati</taxon>
        <taxon>Pseudomonadota</taxon>
        <taxon>Alphaproteobacteria</taxon>
        <taxon>Hyphomicrobiales</taxon>
        <taxon>Nitrobacteraceae</taxon>
        <taxon>Bradyrhizobium</taxon>
    </lineage>
</organism>
<dbReference type="SUPFAM" id="SSF53822">
    <property type="entry name" value="Periplasmic binding protein-like I"/>
    <property type="match status" value="1"/>
</dbReference>
<name>A0A560JJ79_9BRAD</name>
<evidence type="ECO:0000256" key="3">
    <source>
        <dbReference type="ARBA" id="ARBA00022970"/>
    </source>
</evidence>
<dbReference type="Gene3D" id="3.40.50.2300">
    <property type="match status" value="2"/>
</dbReference>
<evidence type="ECO:0000259" key="5">
    <source>
        <dbReference type="Pfam" id="PF13458"/>
    </source>
</evidence>
<dbReference type="PANTHER" id="PTHR30483:SF37">
    <property type="entry name" value="ABC TRANSPORTER SUBSTRATE-BINDING PROTEIN"/>
    <property type="match status" value="1"/>
</dbReference>
<feature type="signal peptide" evidence="4">
    <location>
        <begin position="1"/>
        <end position="32"/>
    </location>
</feature>
<sequence>MTSLKGPLINRRVAMKGAVGLAAATMAPWVRAAAPPPVKVGAIMPSSGILAFPGQSCVRGIDLGAKFARERYGVDMTVVHADTQSKPENGRIAADSLIQQGCNVLIGAWDSGATISALQAAEAAKIPMVVHIASANQVTSQGFTQVFRFYPPAATIVRQSLAEMKALVTSVNDPPKGAVVLHLSNTMGTSTATSLDAAWKELDLPVKLLEYIPYDEKARDLSVEVAKAKASGADALVSVTRVNDAIMIIRECIKQAWNPKLIFSPNGNGVPDKAFYDALGKYADGAMSSNLWYNPKGEDARTIVDRFQSTYANEWLDANSGCAFEAVQIVADAVVRARSAVSSEICAALKATDLKPILMYSGPIKFDATGQNTGAAVTVLQAKESKPHVVGPDAIAEYKARYPLVPFEKR</sequence>
<keyword evidence="7" id="KW-1185">Reference proteome</keyword>
<dbReference type="AlphaFoldDB" id="A0A560JJ79"/>
<comment type="caution">
    <text evidence="6">The sequence shown here is derived from an EMBL/GenBank/DDBJ whole genome shotgun (WGS) entry which is preliminary data.</text>
</comment>
<evidence type="ECO:0000256" key="4">
    <source>
        <dbReference type="SAM" id="SignalP"/>
    </source>
</evidence>
<evidence type="ECO:0000313" key="7">
    <source>
        <dbReference type="Proteomes" id="UP000315914"/>
    </source>
</evidence>
<evidence type="ECO:0000313" key="6">
    <source>
        <dbReference type="EMBL" id="TWB71253.1"/>
    </source>
</evidence>
<dbReference type="InterPro" id="IPR051010">
    <property type="entry name" value="BCAA_transport"/>
</dbReference>
<dbReference type="RefSeq" id="WP_080135977.1">
    <property type="nucleotide sequence ID" value="NZ_LWIG01000010.1"/>
</dbReference>
<dbReference type="STRING" id="1399419.A5906_33040"/>
<dbReference type="Proteomes" id="UP000315914">
    <property type="component" value="Unassembled WGS sequence"/>
</dbReference>
<dbReference type="GO" id="GO:0006865">
    <property type="term" value="P:amino acid transport"/>
    <property type="evidence" value="ECO:0007669"/>
    <property type="project" value="UniProtKB-KW"/>
</dbReference>
<keyword evidence="2 4" id="KW-0732">Signal</keyword>
<feature type="chain" id="PRO_5022961874" evidence="4">
    <location>
        <begin position="33"/>
        <end position="410"/>
    </location>
</feature>
<dbReference type="Pfam" id="PF13458">
    <property type="entry name" value="Peripla_BP_6"/>
    <property type="match status" value="1"/>
</dbReference>
<dbReference type="PROSITE" id="PS51318">
    <property type="entry name" value="TAT"/>
    <property type="match status" value="1"/>
</dbReference>
<gene>
    <name evidence="6" type="ORF">FBZ95_107235</name>
</gene>
<dbReference type="InterPro" id="IPR028082">
    <property type="entry name" value="Peripla_BP_I"/>
</dbReference>
<keyword evidence="3" id="KW-0029">Amino-acid transport</keyword>
<dbReference type="InterPro" id="IPR006311">
    <property type="entry name" value="TAT_signal"/>
</dbReference>
<keyword evidence="3" id="KW-0813">Transport</keyword>
<evidence type="ECO:0000256" key="1">
    <source>
        <dbReference type="ARBA" id="ARBA00010062"/>
    </source>
</evidence>
<dbReference type="PANTHER" id="PTHR30483">
    <property type="entry name" value="LEUCINE-SPECIFIC-BINDING PROTEIN"/>
    <property type="match status" value="1"/>
</dbReference>
<accession>A0A560JJ79</accession>
<reference evidence="6 7" key="1">
    <citation type="submission" date="2019-06" db="EMBL/GenBank/DDBJ databases">
        <title>Genomic Encyclopedia of Type Strains, Phase IV (KMG-V): Genome sequencing to study the core and pangenomes of soil and plant-associated prokaryotes.</title>
        <authorList>
            <person name="Whitman W."/>
        </authorList>
    </citation>
    <scope>NUCLEOTIDE SEQUENCE [LARGE SCALE GENOMIC DNA]</scope>
    <source>
        <strain evidence="6 7">BR 10556</strain>
    </source>
</reference>
<dbReference type="InterPro" id="IPR028081">
    <property type="entry name" value="Leu-bd"/>
</dbReference>
<comment type="similarity">
    <text evidence="1">Belongs to the leucine-binding protein family.</text>
</comment>